<feature type="compositionally biased region" description="Basic and acidic residues" evidence="1">
    <location>
        <begin position="403"/>
        <end position="413"/>
    </location>
</feature>
<feature type="compositionally biased region" description="Polar residues" evidence="1">
    <location>
        <begin position="414"/>
        <end position="424"/>
    </location>
</feature>
<feature type="region of interest" description="Disordered" evidence="1">
    <location>
        <begin position="266"/>
        <end position="552"/>
    </location>
</feature>
<keyword evidence="3" id="KW-1185">Reference proteome</keyword>
<dbReference type="EMBL" id="MVBO01000024">
    <property type="protein sequence ID" value="OZJ05006.1"/>
    <property type="molecule type" value="Genomic_DNA"/>
</dbReference>
<feature type="region of interest" description="Disordered" evidence="1">
    <location>
        <begin position="71"/>
        <end position="140"/>
    </location>
</feature>
<sequence length="1022" mass="112356">MAVDKALAATRLQHLERMRQNVSFAHGIGEYMTWHEPPAHEKRYYAPGWAGMQLETTAEWWNIRERQRKAKDALEEANNGDRDSSSPETVSPGGAREVGNGHSDRKENGHYRSSSSEHITPPSGDKRKRSDDASSGQFLKNKLGTDIMDIIAGVNATSTTRKRKPDEGEFSEKESTKKQKAASTKGSSALGRVDKSLKGDSTEHPKSRVVTLHEQINLIKNLPRALSPTVPEISSQVQVPDLRVSEFDAHTNGSTDSHAVVRLKVGKSTSTHRHDNSTTPRNGLKRWAGDKSSSSSSGSSSSGSGSSSSSSSSSGSSSSDSESGESDDDKNLNERIVKAKKAATTVTVNDGSKQSSGGSKLATSTNSKAIAKVTFTVNGKAVKPRSFSYELRLPLPANSTQKASDKSSRDSETHPTTNKSSSKNAGKVRPSNHQNAKAEGIRPRGREREGSTDQGRNDSSKGAKANAHHESGPVDDIAPSGKQLHSNTPSSANKSTSLLDSAGLTPPVISTSTNSIAATREKSNLHTSHTSDEKNDEPRNTRRSRSRDRRMKVVDQTLGNVVRAWTEGRGGTVEIALAHRPEAVVQGHGHVRDRVREGETIREIAEIEADRTARLSEETERAWIETVSDIAIGEVAPANETLGDPVVMITTADRGREVRGDGRSNDRKDNRRDDVHKTDTEARRDAAEADQTAHTLDPSTPPNREGSKDAASVATPVKRTKVSLEELRRQRTNNPTRSEGAGSTRRNTEGSDTSNEKTPKDGESLGESPEAVDLRRRSSQKDLQTASKSVISSSRQKELGVKYKRLADRTQQTSGQKTLASLQYSASSFHYIQGFYNRFNQDHLQANTMNAWDELMNLLDFVAHYHKTQEQWEWYGLSTKVACIVYRHVIHMKASIARRETQQYLKQFAKESAPASSESSTLLDKVRHLEKFLEEEETIKKRWAEGEKYLSTQTMRTAFPETWQKCRDIAAGTLPSDEQDPVAPIAEWPIDLQTPLLSLVVLGRNCIQEFAKQKGLTWVELD</sequence>
<comment type="caution">
    <text evidence="2">The sequence shown here is derived from an EMBL/GenBank/DDBJ whole genome shotgun (WGS) entry which is preliminary data.</text>
</comment>
<feature type="compositionally biased region" description="Polar residues" evidence="1">
    <location>
        <begin position="781"/>
        <end position="794"/>
    </location>
</feature>
<feature type="compositionally biased region" description="Basic and acidic residues" evidence="1">
    <location>
        <begin position="192"/>
        <end position="206"/>
    </location>
</feature>
<feature type="region of interest" description="Disordered" evidence="1">
    <location>
        <begin position="650"/>
        <end position="794"/>
    </location>
</feature>
<dbReference type="Proteomes" id="UP000242875">
    <property type="component" value="Unassembled WGS sequence"/>
</dbReference>
<accession>A0A261Y313</accession>
<feature type="compositionally biased region" description="Polar residues" evidence="1">
    <location>
        <begin position="508"/>
        <end position="517"/>
    </location>
</feature>
<feature type="compositionally biased region" description="Basic and acidic residues" evidence="1">
    <location>
        <begin position="653"/>
        <end position="687"/>
    </location>
</feature>
<name>A0A261Y313_9FUNG</name>
<evidence type="ECO:0000313" key="2">
    <source>
        <dbReference type="EMBL" id="OZJ05006.1"/>
    </source>
</evidence>
<feature type="compositionally biased region" description="Low complexity" evidence="1">
    <location>
        <begin position="292"/>
        <end position="321"/>
    </location>
</feature>
<evidence type="ECO:0000313" key="3">
    <source>
        <dbReference type="Proteomes" id="UP000242875"/>
    </source>
</evidence>
<feature type="compositionally biased region" description="Polar residues" evidence="1">
    <location>
        <begin position="483"/>
        <end position="499"/>
    </location>
</feature>
<reference evidence="2 3" key="1">
    <citation type="journal article" date="2017" name="Mycologia">
        <title>Bifiguratus adelaidae, gen. et sp. nov., a new member of Mucoromycotina in endophytic and soil-dwelling habitats.</title>
        <authorList>
            <person name="Torres-Cruz T.J."/>
            <person name="Billingsley Tobias T.L."/>
            <person name="Almatruk M."/>
            <person name="Hesse C."/>
            <person name="Kuske C.R."/>
            <person name="Desiro A."/>
            <person name="Benucci G.M."/>
            <person name="Bonito G."/>
            <person name="Stajich J.E."/>
            <person name="Dunlap C."/>
            <person name="Arnold A.E."/>
            <person name="Porras-Alfaro A."/>
        </authorList>
    </citation>
    <scope>NUCLEOTIDE SEQUENCE [LARGE SCALE GENOMIC DNA]</scope>
    <source>
        <strain evidence="2 3">AZ0501</strain>
    </source>
</reference>
<feature type="compositionally biased region" description="Basic and acidic residues" evidence="1">
    <location>
        <begin position="439"/>
        <end position="472"/>
    </location>
</feature>
<feature type="compositionally biased region" description="Polar residues" evidence="1">
    <location>
        <begin position="349"/>
        <end position="368"/>
    </location>
</feature>
<feature type="compositionally biased region" description="Basic and acidic residues" evidence="1">
    <location>
        <begin position="519"/>
        <end position="540"/>
    </location>
</feature>
<feature type="compositionally biased region" description="Basic residues" evidence="1">
    <location>
        <begin position="541"/>
        <end position="550"/>
    </location>
</feature>
<organism evidence="2 3">
    <name type="scientific">Bifiguratus adelaidae</name>
    <dbReference type="NCBI Taxonomy" id="1938954"/>
    <lineage>
        <taxon>Eukaryota</taxon>
        <taxon>Fungi</taxon>
        <taxon>Fungi incertae sedis</taxon>
        <taxon>Mucoromycota</taxon>
        <taxon>Mucoromycotina</taxon>
        <taxon>Endogonomycetes</taxon>
        <taxon>Endogonales</taxon>
        <taxon>Endogonales incertae sedis</taxon>
        <taxon>Bifiguratus</taxon>
    </lineage>
</organism>
<feature type="compositionally biased region" description="Basic and acidic residues" evidence="1">
    <location>
        <begin position="746"/>
        <end position="763"/>
    </location>
</feature>
<evidence type="ECO:0000256" key="1">
    <source>
        <dbReference type="SAM" id="MobiDB-lite"/>
    </source>
</evidence>
<feature type="compositionally biased region" description="Basic and acidic residues" evidence="1">
    <location>
        <begin position="71"/>
        <end position="85"/>
    </location>
</feature>
<feature type="compositionally biased region" description="Basic and acidic residues" evidence="1">
    <location>
        <begin position="164"/>
        <end position="177"/>
    </location>
</feature>
<protein>
    <submittedName>
        <fullName evidence="2">Uncharacterized protein</fullName>
    </submittedName>
</protein>
<dbReference type="AlphaFoldDB" id="A0A261Y313"/>
<gene>
    <name evidence="2" type="ORF">BZG36_02156</name>
</gene>
<proteinExistence type="predicted"/>
<feature type="region of interest" description="Disordered" evidence="1">
    <location>
        <begin position="156"/>
        <end position="208"/>
    </location>
</feature>